<keyword evidence="1" id="KW-0472">Membrane</keyword>
<dbReference type="EMBL" id="MU826855">
    <property type="protein sequence ID" value="KAJ7370846.1"/>
    <property type="molecule type" value="Genomic_DNA"/>
</dbReference>
<sequence>MSYQTGNGGNMTESDNFTHSKKSGFVQASGIPLDTIPALVFMVFILVINSGIILLISCYSRLRTTSNIILGSLAVSDFLVGFVGIPLLVTCSSIYITSICLSTNIFFIFMALPPCYTSP</sequence>
<gene>
    <name evidence="2" type="ORF">OS493_029390</name>
</gene>
<feature type="transmembrane region" description="Helical" evidence="1">
    <location>
        <begin position="94"/>
        <end position="112"/>
    </location>
</feature>
<keyword evidence="3" id="KW-1185">Reference proteome</keyword>
<dbReference type="SUPFAM" id="SSF81321">
    <property type="entry name" value="Family A G protein-coupled receptor-like"/>
    <property type="match status" value="1"/>
</dbReference>
<dbReference type="Gene3D" id="1.20.1070.10">
    <property type="entry name" value="Rhodopsin 7-helix transmembrane proteins"/>
    <property type="match status" value="1"/>
</dbReference>
<keyword evidence="1" id="KW-1133">Transmembrane helix</keyword>
<evidence type="ECO:0008006" key="4">
    <source>
        <dbReference type="Google" id="ProtNLM"/>
    </source>
</evidence>
<evidence type="ECO:0000313" key="2">
    <source>
        <dbReference type="EMBL" id="KAJ7370846.1"/>
    </source>
</evidence>
<protein>
    <recommendedName>
        <fullName evidence="4">G-protein coupled receptors family 1 profile domain-containing protein</fullName>
    </recommendedName>
</protein>
<dbReference type="AlphaFoldDB" id="A0A9W9YWN8"/>
<evidence type="ECO:0000313" key="3">
    <source>
        <dbReference type="Proteomes" id="UP001163046"/>
    </source>
</evidence>
<name>A0A9W9YWN8_9CNID</name>
<organism evidence="2 3">
    <name type="scientific">Desmophyllum pertusum</name>
    <dbReference type="NCBI Taxonomy" id="174260"/>
    <lineage>
        <taxon>Eukaryota</taxon>
        <taxon>Metazoa</taxon>
        <taxon>Cnidaria</taxon>
        <taxon>Anthozoa</taxon>
        <taxon>Hexacorallia</taxon>
        <taxon>Scleractinia</taxon>
        <taxon>Caryophylliina</taxon>
        <taxon>Caryophylliidae</taxon>
        <taxon>Desmophyllum</taxon>
    </lineage>
</organism>
<evidence type="ECO:0000256" key="1">
    <source>
        <dbReference type="SAM" id="Phobius"/>
    </source>
</evidence>
<proteinExistence type="predicted"/>
<feature type="transmembrane region" description="Helical" evidence="1">
    <location>
        <begin position="36"/>
        <end position="56"/>
    </location>
</feature>
<reference evidence="2" key="1">
    <citation type="submission" date="2023-01" db="EMBL/GenBank/DDBJ databases">
        <title>Genome assembly of the deep-sea coral Lophelia pertusa.</title>
        <authorList>
            <person name="Herrera S."/>
            <person name="Cordes E."/>
        </authorList>
    </citation>
    <scope>NUCLEOTIDE SEQUENCE</scope>
    <source>
        <strain evidence="2">USNM1676648</strain>
        <tissue evidence="2">Polyp</tissue>
    </source>
</reference>
<feature type="transmembrane region" description="Helical" evidence="1">
    <location>
        <begin position="68"/>
        <end position="88"/>
    </location>
</feature>
<comment type="caution">
    <text evidence="2">The sequence shown here is derived from an EMBL/GenBank/DDBJ whole genome shotgun (WGS) entry which is preliminary data.</text>
</comment>
<accession>A0A9W9YWN8</accession>
<keyword evidence="1" id="KW-0812">Transmembrane</keyword>
<dbReference type="Proteomes" id="UP001163046">
    <property type="component" value="Unassembled WGS sequence"/>
</dbReference>